<organism evidence="2 3">
    <name type="scientific">Brassica cretica</name>
    <name type="common">Mustard</name>
    <dbReference type="NCBI Taxonomy" id="69181"/>
    <lineage>
        <taxon>Eukaryota</taxon>
        <taxon>Viridiplantae</taxon>
        <taxon>Streptophyta</taxon>
        <taxon>Embryophyta</taxon>
        <taxon>Tracheophyta</taxon>
        <taxon>Spermatophyta</taxon>
        <taxon>Magnoliopsida</taxon>
        <taxon>eudicotyledons</taxon>
        <taxon>Gunneridae</taxon>
        <taxon>Pentapetalae</taxon>
        <taxon>rosids</taxon>
        <taxon>malvids</taxon>
        <taxon>Brassicales</taxon>
        <taxon>Brassicaceae</taxon>
        <taxon>Brassiceae</taxon>
        <taxon>Brassica</taxon>
    </lineage>
</organism>
<feature type="region of interest" description="Disordered" evidence="1">
    <location>
        <begin position="127"/>
        <end position="155"/>
    </location>
</feature>
<dbReference type="EMBL" id="QGKW02000276">
    <property type="protein sequence ID" value="KAF2605989.1"/>
    <property type="molecule type" value="Genomic_DNA"/>
</dbReference>
<accession>A0A8S9LIS8</accession>
<evidence type="ECO:0000313" key="2">
    <source>
        <dbReference type="EMBL" id="KAF2605989.1"/>
    </source>
</evidence>
<feature type="region of interest" description="Disordered" evidence="1">
    <location>
        <begin position="1"/>
        <end position="21"/>
    </location>
</feature>
<name>A0A8S9LIS8_BRACR</name>
<reference evidence="2" key="1">
    <citation type="submission" date="2019-12" db="EMBL/GenBank/DDBJ databases">
        <title>Genome sequencing and annotation of Brassica cretica.</title>
        <authorList>
            <person name="Studholme D.J."/>
            <person name="Sarris P.F."/>
        </authorList>
    </citation>
    <scope>NUCLEOTIDE SEQUENCE</scope>
    <source>
        <strain evidence="2">PFS-001/15</strain>
        <tissue evidence="2">Leaf</tissue>
    </source>
</reference>
<evidence type="ECO:0000313" key="3">
    <source>
        <dbReference type="Proteomes" id="UP000712281"/>
    </source>
</evidence>
<protein>
    <submittedName>
        <fullName evidence="2">Uncharacterized protein</fullName>
    </submittedName>
</protein>
<sequence length="155" mass="17072">MKRSVDSLSHRRVTAADDGSRRSGGVLAAARRWTGGESGEDYFRRRRVAGTRARSVLLHRDSDCGMVSGYGFISTRGTRWWLCMREILNGRKQSLRCSGFRRFSDAVNGGEELVDVEKTRLELVTMDDPACPSSSSSSSSDDDTTAPGFLTSLNL</sequence>
<comment type="caution">
    <text evidence="2">The sequence shown here is derived from an EMBL/GenBank/DDBJ whole genome shotgun (WGS) entry which is preliminary data.</text>
</comment>
<dbReference type="AlphaFoldDB" id="A0A8S9LIS8"/>
<dbReference type="Proteomes" id="UP000712281">
    <property type="component" value="Unassembled WGS sequence"/>
</dbReference>
<proteinExistence type="predicted"/>
<gene>
    <name evidence="2" type="ORF">F2Q68_00043761</name>
</gene>
<evidence type="ECO:0000256" key="1">
    <source>
        <dbReference type="SAM" id="MobiDB-lite"/>
    </source>
</evidence>